<dbReference type="PROSITE" id="PS50977">
    <property type="entry name" value="HTH_TETR_2"/>
    <property type="match status" value="1"/>
</dbReference>
<dbReference type="EMBL" id="JAUSZI010000002">
    <property type="protein sequence ID" value="MDQ1025188.1"/>
    <property type="molecule type" value="Genomic_DNA"/>
</dbReference>
<evidence type="ECO:0000313" key="5">
    <source>
        <dbReference type="Proteomes" id="UP001230328"/>
    </source>
</evidence>
<dbReference type="RefSeq" id="WP_307520510.1">
    <property type="nucleotide sequence ID" value="NZ_JAUSZI010000002.1"/>
</dbReference>
<dbReference type="Gene3D" id="1.10.357.10">
    <property type="entry name" value="Tetracycline Repressor, domain 2"/>
    <property type="match status" value="1"/>
</dbReference>
<feature type="DNA-binding region" description="H-T-H motif" evidence="2">
    <location>
        <begin position="37"/>
        <end position="56"/>
    </location>
</feature>
<evidence type="ECO:0000259" key="3">
    <source>
        <dbReference type="PROSITE" id="PS50977"/>
    </source>
</evidence>
<accession>A0ABU0SNQ8</accession>
<keyword evidence="5" id="KW-1185">Reference proteome</keyword>
<dbReference type="InterPro" id="IPR009057">
    <property type="entry name" value="Homeodomain-like_sf"/>
</dbReference>
<gene>
    <name evidence="4" type="ORF">QF035_002770</name>
</gene>
<proteinExistence type="predicted"/>
<protein>
    <submittedName>
        <fullName evidence="4">AcrR family transcriptional regulator</fullName>
    </submittedName>
</protein>
<evidence type="ECO:0000313" key="4">
    <source>
        <dbReference type="EMBL" id="MDQ1025188.1"/>
    </source>
</evidence>
<dbReference type="Pfam" id="PF00440">
    <property type="entry name" value="TetR_N"/>
    <property type="match status" value="1"/>
</dbReference>
<organism evidence="4 5">
    <name type="scientific">Streptomyces umbrinus</name>
    <dbReference type="NCBI Taxonomy" id="67370"/>
    <lineage>
        <taxon>Bacteria</taxon>
        <taxon>Bacillati</taxon>
        <taxon>Actinomycetota</taxon>
        <taxon>Actinomycetes</taxon>
        <taxon>Kitasatosporales</taxon>
        <taxon>Streptomycetaceae</taxon>
        <taxon>Streptomyces</taxon>
        <taxon>Streptomyces phaeochromogenes group</taxon>
    </lineage>
</organism>
<reference evidence="4 5" key="1">
    <citation type="submission" date="2023-07" db="EMBL/GenBank/DDBJ databases">
        <title>Comparative genomics of wheat-associated soil bacteria to identify genetic determinants of phenazine resistance.</title>
        <authorList>
            <person name="Mouncey N."/>
        </authorList>
    </citation>
    <scope>NUCLEOTIDE SEQUENCE [LARGE SCALE GENOMIC DNA]</scope>
    <source>
        <strain evidence="4 5">V2I4</strain>
    </source>
</reference>
<keyword evidence="1 2" id="KW-0238">DNA-binding</keyword>
<dbReference type="InterPro" id="IPR050109">
    <property type="entry name" value="HTH-type_TetR-like_transc_reg"/>
</dbReference>
<dbReference type="PANTHER" id="PTHR30055:SF209">
    <property type="entry name" value="POSSIBLE TRANSCRIPTIONAL REGULATORY PROTEIN (PROBABLY TETR-FAMILY)"/>
    <property type="match status" value="1"/>
</dbReference>
<comment type="caution">
    <text evidence="4">The sequence shown here is derived from an EMBL/GenBank/DDBJ whole genome shotgun (WGS) entry which is preliminary data.</text>
</comment>
<dbReference type="Proteomes" id="UP001230328">
    <property type="component" value="Unassembled WGS sequence"/>
</dbReference>
<evidence type="ECO:0000256" key="1">
    <source>
        <dbReference type="ARBA" id="ARBA00023125"/>
    </source>
</evidence>
<sequence>MTSPPATHEPLSRTTRATRTRILEAALRELGRNADSSLGDIAEAAGVARRTVYAHFAGRAALVGGLAADAGEAIRVAIAVIDAPGPVTGQAPDAATALARVVLTLWPVGDRYRTLIGLARQDLGANGFSGLLTPVRDKVAGILAHGQRQGVFRTGVPPGPLSRALEAHILVLLDSVNSGVWADDGTGAATTTLIAAGADRDVAASTIRRLCDANQPGGSAQQPGRDAQ</sequence>
<dbReference type="SUPFAM" id="SSF46689">
    <property type="entry name" value="Homeodomain-like"/>
    <property type="match status" value="1"/>
</dbReference>
<evidence type="ECO:0000256" key="2">
    <source>
        <dbReference type="PROSITE-ProRule" id="PRU00335"/>
    </source>
</evidence>
<dbReference type="PANTHER" id="PTHR30055">
    <property type="entry name" value="HTH-TYPE TRANSCRIPTIONAL REGULATOR RUTR"/>
    <property type="match status" value="1"/>
</dbReference>
<name>A0ABU0SNQ8_9ACTN</name>
<feature type="domain" description="HTH tetR-type" evidence="3">
    <location>
        <begin position="16"/>
        <end position="74"/>
    </location>
</feature>
<dbReference type="InterPro" id="IPR001647">
    <property type="entry name" value="HTH_TetR"/>
</dbReference>